<dbReference type="SUPFAM" id="SSF140415">
    <property type="entry name" value="YppE-like"/>
    <property type="match status" value="1"/>
</dbReference>
<dbReference type="InterPro" id="IPR023351">
    <property type="entry name" value="YppE-like_sf"/>
</dbReference>
<dbReference type="Gene3D" id="1.20.120.440">
    <property type="entry name" value="YppE-like"/>
    <property type="match status" value="1"/>
</dbReference>
<dbReference type="Proteomes" id="UP000199008">
    <property type="component" value="Unassembled WGS sequence"/>
</dbReference>
<proteinExistence type="predicted"/>
<organism evidence="1 2">
    <name type="scientific">Lacicoccus qingdaonensis</name>
    <dbReference type="NCBI Taxonomy" id="576118"/>
    <lineage>
        <taxon>Bacteria</taxon>
        <taxon>Bacillati</taxon>
        <taxon>Bacillota</taxon>
        <taxon>Bacilli</taxon>
        <taxon>Bacillales</taxon>
        <taxon>Salinicoccaceae</taxon>
        <taxon>Lacicoccus</taxon>
    </lineage>
</organism>
<sequence>MSSNHTNREYVQLMDTIYERYHKALNGYEFDFKTEVEPFLEENKALASNILNFDTDSRFHDSTREKTSAELMELLMACHTSRFRERHFYEKYKFINLWLKHAKEEGLM</sequence>
<dbReference type="RefSeq" id="WP_245696561.1">
    <property type="nucleotide sequence ID" value="NZ_FNFY01000004.1"/>
</dbReference>
<gene>
    <name evidence="1" type="ORF">SAMN05216216_10481</name>
</gene>
<evidence type="ECO:0000313" key="1">
    <source>
        <dbReference type="EMBL" id="SDK51477.1"/>
    </source>
</evidence>
<dbReference type="AlphaFoldDB" id="A0A1G9CIJ9"/>
<dbReference type="EMBL" id="FNFY01000004">
    <property type="protein sequence ID" value="SDK51477.1"/>
    <property type="molecule type" value="Genomic_DNA"/>
</dbReference>
<keyword evidence="2" id="KW-1185">Reference proteome</keyword>
<dbReference type="InterPro" id="IPR014913">
    <property type="entry name" value="YppE-like"/>
</dbReference>
<dbReference type="Pfam" id="PF08807">
    <property type="entry name" value="DUF1798"/>
    <property type="match status" value="1"/>
</dbReference>
<evidence type="ECO:0000313" key="2">
    <source>
        <dbReference type="Proteomes" id="UP000199008"/>
    </source>
</evidence>
<protein>
    <submittedName>
        <fullName evidence="1">Uncharacterized protein</fullName>
    </submittedName>
</protein>
<dbReference type="STRING" id="576118.SAMN05216216_10481"/>
<name>A0A1G9CIJ9_9BACL</name>
<accession>A0A1G9CIJ9</accession>
<reference evidence="2" key="1">
    <citation type="submission" date="2016-10" db="EMBL/GenBank/DDBJ databases">
        <authorList>
            <person name="Varghese N."/>
            <person name="Submissions S."/>
        </authorList>
    </citation>
    <scope>NUCLEOTIDE SEQUENCE [LARGE SCALE GENOMIC DNA]</scope>
    <source>
        <strain evidence="2">CGMCC 1.8895</strain>
    </source>
</reference>